<dbReference type="EMBL" id="CM014079">
    <property type="protein sequence ID" value="TKS67221.1"/>
    <property type="molecule type" value="Genomic_DNA"/>
</dbReference>
<dbReference type="GO" id="GO:0005765">
    <property type="term" value="C:lysosomal membrane"/>
    <property type="evidence" value="ECO:0007669"/>
    <property type="project" value="TreeGrafter"/>
</dbReference>
<evidence type="ECO:0000256" key="5">
    <source>
        <dbReference type="ARBA" id="ARBA00022475"/>
    </source>
</evidence>
<feature type="transmembrane region" description="Helical" evidence="22">
    <location>
        <begin position="7"/>
        <end position="30"/>
    </location>
</feature>
<feature type="domain" description="Cytochrome b561" evidence="23">
    <location>
        <begin position="13"/>
        <end position="215"/>
    </location>
</feature>
<dbReference type="FunFam" id="1.20.120.1770:FF:000001">
    <property type="entry name" value="Cytochrome b reductase 1"/>
    <property type="match status" value="1"/>
</dbReference>
<dbReference type="STRING" id="240159.A0A4U5U1L2"/>
<evidence type="ECO:0000256" key="22">
    <source>
        <dbReference type="SAM" id="Phobius"/>
    </source>
</evidence>
<evidence type="ECO:0000256" key="17">
    <source>
        <dbReference type="ARBA" id="ARBA00031718"/>
    </source>
</evidence>
<evidence type="ECO:0000259" key="23">
    <source>
        <dbReference type="PROSITE" id="PS50939"/>
    </source>
</evidence>
<evidence type="ECO:0000256" key="12">
    <source>
        <dbReference type="ARBA" id="ARBA00023002"/>
    </source>
</evidence>
<feature type="compositionally biased region" description="Basic and acidic residues" evidence="21">
    <location>
        <begin position="260"/>
        <end position="273"/>
    </location>
</feature>
<keyword evidence="7 22" id="KW-0812">Transmembrane</keyword>
<keyword evidence="11 22" id="KW-1133">Transmembrane helix</keyword>
<feature type="transmembrane region" description="Helical" evidence="22">
    <location>
        <begin position="50"/>
        <end position="70"/>
    </location>
</feature>
<feature type="transmembrane region" description="Helical" evidence="22">
    <location>
        <begin position="156"/>
        <end position="174"/>
    </location>
</feature>
<evidence type="ECO:0000256" key="16">
    <source>
        <dbReference type="ARBA" id="ARBA00024244"/>
    </source>
</evidence>
<evidence type="ECO:0000256" key="8">
    <source>
        <dbReference type="ARBA" id="ARBA00022723"/>
    </source>
</evidence>
<protein>
    <recommendedName>
        <fullName evidence="16">Plasma membrane ascorbate-dependent reductase CYBRD1</fullName>
        <ecNumber evidence="15">7.2.1.3</ecNumber>
    </recommendedName>
    <alternativeName>
        <fullName evidence="17">Cytochrome b reductase 1</fullName>
    </alternativeName>
</protein>
<keyword evidence="14 22" id="KW-0472">Membrane</keyword>
<evidence type="ECO:0000256" key="21">
    <source>
        <dbReference type="SAM" id="MobiDB-lite"/>
    </source>
</evidence>
<dbReference type="InterPro" id="IPR043205">
    <property type="entry name" value="CYB561/CYBRD1-like"/>
</dbReference>
<comment type="subcellular location">
    <subcellularLocation>
        <location evidence="2">Apical cell membrane</location>
        <topology evidence="2">Multi-pass membrane protein</topology>
    </subcellularLocation>
</comment>
<evidence type="ECO:0000256" key="4">
    <source>
        <dbReference type="ARBA" id="ARBA00022448"/>
    </source>
</evidence>
<dbReference type="PROSITE" id="PS50939">
    <property type="entry name" value="CYTOCHROME_B561"/>
    <property type="match status" value="1"/>
</dbReference>
<evidence type="ECO:0000256" key="13">
    <source>
        <dbReference type="ARBA" id="ARBA00023004"/>
    </source>
</evidence>
<keyword evidence="4" id="KW-0813">Transport</keyword>
<keyword evidence="8" id="KW-0479">Metal-binding</keyword>
<dbReference type="AlphaFoldDB" id="A0A4U5U1L2"/>
<evidence type="ECO:0000256" key="10">
    <source>
        <dbReference type="ARBA" id="ARBA00022982"/>
    </source>
</evidence>
<reference evidence="24 25" key="1">
    <citation type="submission" date="2019-01" db="EMBL/GenBank/DDBJ databases">
        <title>Genome Assembly of Collichthys lucidus.</title>
        <authorList>
            <person name="Cai M."/>
            <person name="Xiao S."/>
        </authorList>
    </citation>
    <scope>NUCLEOTIDE SEQUENCE [LARGE SCALE GENOMIC DNA]</scope>
    <source>
        <strain evidence="24">JT15FE1705JMU</strain>
        <tissue evidence="24">Muscle</tissue>
    </source>
</reference>
<keyword evidence="12" id="KW-0560">Oxidoreductase</keyword>
<evidence type="ECO:0000313" key="24">
    <source>
        <dbReference type="EMBL" id="TKS67221.1"/>
    </source>
</evidence>
<proteinExistence type="predicted"/>
<dbReference type="EC" id="7.2.1.3" evidence="15"/>
<evidence type="ECO:0000256" key="9">
    <source>
        <dbReference type="ARBA" id="ARBA00022967"/>
    </source>
</evidence>
<dbReference type="GO" id="GO:0016324">
    <property type="term" value="C:apical plasma membrane"/>
    <property type="evidence" value="ECO:0007669"/>
    <property type="project" value="UniProtKB-SubCell"/>
</dbReference>
<dbReference type="SMART" id="SM00665">
    <property type="entry name" value="B561"/>
    <property type="match status" value="1"/>
</dbReference>
<dbReference type="Pfam" id="PF03188">
    <property type="entry name" value="Cytochrom_B561"/>
    <property type="match status" value="1"/>
</dbReference>
<dbReference type="Gene3D" id="1.20.120.1770">
    <property type="match status" value="1"/>
</dbReference>
<feature type="transmembrane region" description="Helical" evidence="22">
    <location>
        <begin position="82"/>
        <end position="103"/>
    </location>
</feature>
<evidence type="ECO:0000256" key="2">
    <source>
        <dbReference type="ARBA" id="ARBA00004424"/>
    </source>
</evidence>
<keyword evidence="6" id="KW-0349">Heme</keyword>
<evidence type="ECO:0000256" key="11">
    <source>
        <dbReference type="ARBA" id="ARBA00022989"/>
    </source>
</evidence>
<evidence type="ECO:0000256" key="7">
    <source>
        <dbReference type="ARBA" id="ARBA00022692"/>
    </source>
</evidence>
<keyword evidence="13" id="KW-0408">Iron</keyword>
<evidence type="ECO:0000256" key="6">
    <source>
        <dbReference type="ARBA" id="ARBA00022617"/>
    </source>
</evidence>
<comment type="catalytic activity">
    <reaction evidence="19">
        <text>Fe(3+)(out) + L-ascorbate(in) = monodehydro-L-ascorbate radical(in) + Fe(2+)(out) + H(+)</text>
        <dbReference type="Rhea" id="RHEA:30403"/>
        <dbReference type="ChEBI" id="CHEBI:15378"/>
        <dbReference type="ChEBI" id="CHEBI:29033"/>
        <dbReference type="ChEBI" id="CHEBI:29034"/>
        <dbReference type="ChEBI" id="CHEBI:38290"/>
        <dbReference type="ChEBI" id="CHEBI:59513"/>
        <dbReference type="EC" id="7.2.1.3"/>
    </reaction>
    <physiologicalReaction direction="left-to-right" evidence="19">
        <dbReference type="Rhea" id="RHEA:30404"/>
    </physiologicalReaction>
</comment>
<evidence type="ECO:0000256" key="15">
    <source>
        <dbReference type="ARBA" id="ARBA00024225"/>
    </source>
</evidence>
<evidence type="ECO:0000256" key="1">
    <source>
        <dbReference type="ARBA" id="ARBA00001970"/>
    </source>
</evidence>
<dbReference type="InterPro" id="IPR006593">
    <property type="entry name" value="Cyt_b561/ferric_Rdtase_TM"/>
</dbReference>
<organism evidence="24 25">
    <name type="scientific">Collichthys lucidus</name>
    <name type="common">Big head croaker</name>
    <name type="synonym">Sciaena lucida</name>
    <dbReference type="NCBI Taxonomy" id="240159"/>
    <lineage>
        <taxon>Eukaryota</taxon>
        <taxon>Metazoa</taxon>
        <taxon>Chordata</taxon>
        <taxon>Craniata</taxon>
        <taxon>Vertebrata</taxon>
        <taxon>Euteleostomi</taxon>
        <taxon>Actinopterygii</taxon>
        <taxon>Neopterygii</taxon>
        <taxon>Teleostei</taxon>
        <taxon>Neoteleostei</taxon>
        <taxon>Acanthomorphata</taxon>
        <taxon>Eupercaria</taxon>
        <taxon>Sciaenidae</taxon>
        <taxon>Collichthys</taxon>
    </lineage>
</organism>
<feature type="region of interest" description="Disordered" evidence="21">
    <location>
        <begin position="238"/>
        <end position="273"/>
    </location>
</feature>
<keyword evidence="9" id="KW-1278">Translocase</keyword>
<sequence length="273" mass="30168">MEAFRWFVAALCAAALAGLVSIIFVLVWVLHYREGLAWDGGSAEFNWHPVLMVIGFIFLQGIAIIIYRLPWTWQCSKLTMKFIHAGLNLLAFILAVVSLVAVFDYHNAASIPNMYSLHSWLGLVAVILYCLQLVLGVGMYLIPITPVSWRAAFMPLHVYGGLLLFASVIAVALMGITEKLIFAQKYSSSPPEAIFVNVLGLLLVVFGALILWIATRTSWKRPSDQILHTLHTNGDCEDNSKVGPAMSQLSDGTDAGTFGDVRKRNNKLDDQDN</sequence>
<evidence type="ECO:0000256" key="3">
    <source>
        <dbReference type="ARBA" id="ARBA00011738"/>
    </source>
</evidence>
<feature type="transmembrane region" description="Helical" evidence="22">
    <location>
        <begin position="194"/>
        <end position="214"/>
    </location>
</feature>
<evidence type="ECO:0000256" key="20">
    <source>
        <dbReference type="ARBA" id="ARBA00049459"/>
    </source>
</evidence>
<dbReference type="GO" id="GO:0140571">
    <property type="term" value="F:transmembrane ascorbate ferrireductase activity"/>
    <property type="evidence" value="ECO:0007669"/>
    <property type="project" value="UniProtKB-EC"/>
</dbReference>
<gene>
    <name evidence="24" type="ORF">D9C73_001456</name>
</gene>
<dbReference type="PANTHER" id="PTHR10106">
    <property type="entry name" value="CYTOCHROME B561-RELATED"/>
    <property type="match status" value="1"/>
</dbReference>
<evidence type="ECO:0000256" key="18">
    <source>
        <dbReference type="ARBA" id="ARBA00047447"/>
    </source>
</evidence>
<comment type="catalytic activity">
    <reaction evidence="20">
        <text>Cu(2+)(out) + L-ascorbate(in) = Cu(+)(out) + monodehydro-L-ascorbate radical(in) + H(+)</text>
        <dbReference type="Rhea" id="RHEA:66656"/>
        <dbReference type="ChEBI" id="CHEBI:15378"/>
        <dbReference type="ChEBI" id="CHEBI:29036"/>
        <dbReference type="ChEBI" id="CHEBI:38290"/>
        <dbReference type="ChEBI" id="CHEBI:49552"/>
        <dbReference type="ChEBI" id="CHEBI:59513"/>
    </reaction>
    <physiologicalReaction direction="left-to-right" evidence="20">
        <dbReference type="Rhea" id="RHEA:66657"/>
    </physiologicalReaction>
</comment>
<comment type="cofactor">
    <cofactor evidence="1">
        <name>heme b</name>
        <dbReference type="ChEBI" id="CHEBI:60344"/>
    </cofactor>
</comment>
<keyword evidence="10" id="KW-0249">Electron transport</keyword>
<dbReference type="PANTHER" id="PTHR10106:SF12">
    <property type="entry name" value="PLASMA MEMBRANE ASCORBATE-DEPENDENT REDUCTASE CYBRD1"/>
    <property type="match status" value="1"/>
</dbReference>
<dbReference type="Proteomes" id="UP000298787">
    <property type="component" value="Chromosome 2"/>
</dbReference>
<evidence type="ECO:0000256" key="19">
    <source>
        <dbReference type="ARBA" id="ARBA00048457"/>
    </source>
</evidence>
<feature type="transmembrane region" description="Helical" evidence="22">
    <location>
        <begin position="123"/>
        <end position="144"/>
    </location>
</feature>
<evidence type="ECO:0000256" key="14">
    <source>
        <dbReference type="ARBA" id="ARBA00023136"/>
    </source>
</evidence>
<keyword evidence="5" id="KW-1003">Cell membrane</keyword>
<comment type="subunit">
    <text evidence="3">Homodimer.</text>
</comment>
<accession>A0A4U5U1L2</accession>
<dbReference type="GO" id="GO:0046872">
    <property type="term" value="F:metal ion binding"/>
    <property type="evidence" value="ECO:0007669"/>
    <property type="project" value="UniProtKB-KW"/>
</dbReference>
<name>A0A4U5U1L2_COLLU</name>
<comment type="catalytic activity">
    <reaction evidence="18">
        <text>monodehydro-L-ascorbate radical(out) + L-ascorbate(in) = monodehydro-L-ascorbate radical(in) + L-ascorbate(out)</text>
        <dbReference type="Rhea" id="RHEA:66524"/>
        <dbReference type="ChEBI" id="CHEBI:38290"/>
        <dbReference type="ChEBI" id="CHEBI:59513"/>
    </reaction>
    <physiologicalReaction direction="left-to-right" evidence="18">
        <dbReference type="Rhea" id="RHEA:66525"/>
    </physiologicalReaction>
</comment>
<evidence type="ECO:0000313" key="25">
    <source>
        <dbReference type="Proteomes" id="UP000298787"/>
    </source>
</evidence>
<keyword evidence="25" id="KW-1185">Reference proteome</keyword>